<evidence type="ECO:0000256" key="5">
    <source>
        <dbReference type="ARBA" id="ARBA00022755"/>
    </source>
</evidence>
<comment type="similarity">
    <text evidence="2 8">Belongs to the SAICAR synthetase family.</text>
</comment>
<dbReference type="GO" id="GO:0005524">
    <property type="term" value="F:ATP binding"/>
    <property type="evidence" value="ECO:0007669"/>
    <property type="project" value="UniProtKB-KW"/>
</dbReference>
<dbReference type="GO" id="GO:0006189">
    <property type="term" value="P:'de novo' IMP biosynthetic process"/>
    <property type="evidence" value="ECO:0007669"/>
    <property type="project" value="UniProtKB-UniRule"/>
</dbReference>
<keyword evidence="4 8" id="KW-0547">Nucleotide-binding</keyword>
<evidence type="ECO:0000256" key="6">
    <source>
        <dbReference type="ARBA" id="ARBA00022840"/>
    </source>
</evidence>
<dbReference type="EMBL" id="CP030032">
    <property type="protein sequence ID" value="AWV89651.1"/>
    <property type="molecule type" value="Genomic_DNA"/>
</dbReference>
<accession>A0A2Z4FKY1</accession>
<dbReference type="FunFam" id="3.30.470.20:FF:000006">
    <property type="entry name" value="Phosphoribosylaminoimidazole-succinocarboxamide synthase"/>
    <property type="match status" value="1"/>
</dbReference>
<gene>
    <name evidence="8" type="primary">purC</name>
    <name evidence="10" type="ORF">DN745_10000</name>
</gene>
<dbReference type="Pfam" id="PF01259">
    <property type="entry name" value="SAICAR_synt"/>
    <property type="match status" value="1"/>
</dbReference>
<organism evidence="10 11">
    <name type="scientific">Bradymonas sediminis</name>
    <dbReference type="NCBI Taxonomy" id="1548548"/>
    <lineage>
        <taxon>Bacteria</taxon>
        <taxon>Deltaproteobacteria</taxon>
        <taxon>Bradymonadales</taxon>
        <taxon>Bradymonadaceae</taxon>
        <taxon>Bradymonas</taxon>
    </lineage>
</organism>
<evidence type="ECO:0000313" key="11">
    <source>
        <dbReference type="Proteomes" id="UP000249799"/>
    </source>
</evidence>
<dbReference type="GO" id="GO:0009236">
    <property type="term" value="P:cobalamin biosynthetic process"/>
    <property type="evidence" value="ECO:0007669"/>
    <property type="project" value="InterPro"/>
</dbReference>
<dbReference type="InterPro" id="IPR050089">
    <property type="entry name" value="SAICAR_synthetase"/>
</dbReference>
<dbReference type="InterPro" id="IPR018236">
    <property type="entry name" value="SAICAR_synthetase_CS"/>
</dbReference>
<evidence type="ECO:0000259" key="9">
    <source>
        <dbReference type="Pfam" id="PF01259"/>
    </source>
</evidence>
<sequence>MTHFDIAYEGKAKQLLIIDGDPEHYVQRFKDDATAFNGEKSAKFRGKGVLNCAISSFIFEKLEAAGVCTHYVEQQNPIDMLVRKLEIIPLEVVVRNVVAGNLGRRTGLAAGSAVEPPIVETYYKNDALGDPLFADTHIEMLGLVDAANLARIKETAFQVNTILGPIFAEAGIRLADFKIEFGIDAGGRAILGDEISPDTCRLWDMETGESFDKDVFRYDRGDLIKAYQEIARRLELSLPVEV</sequence>
<comment type="catalytic activity">
    <reaction evidence="7 8">
        <text>5-amino-1-(5-phospho-D-ribosyl)imidazole-4-carboxylate + L-aspartate + ATP = (2S)-2-[5-amino-1-(5-phospho-beta-D-ribosyl)imidazole-4-carboxamido]succinate + ADP + phosphate + 2 H(+)</text>
        <dbReference type="Rhea" id="RHEA:22628"/>
        <dbReference type="ChEBI" id="CHEBI:15378"/>
        <dbReference type="ChEBI" id="CHEBI:29991"/>
        <dbReference type="ChEBI" id="CHEBI:30616"/>
        <dbReference type="ChEBI" id="CHEBI:43474"/>
        <dbReference type="ChEBI" id="CHEBI:58443"/>
        <dbReference type="ChEBI" id="CHEBI:77657"/>
        <dbReference type="ChEBI" id="CHEBI:456216"/>
        <dbReference type="EC" id="6.3.2.6"/>
    </reaction>
</comment>
<keyword evidence="11" id="KW-1185">Reference proteome</keyword>
<evidence type="ECO:0000256" key="1">
    <source>
        <dbReference type="ARBA" id="ARBA00004672"/>
    </source>
</evidence>
<dbReference type="InterPro" id="IPR028923">
    <property type="entry name" value="SAICAR_synt/ADE2_N"/>
</dbReference>
<keyword evidence="6 8" id="KW-0067">ATP-binding</keyword>
<dbReference type="InterPro" id="IPR033934">
    <property type="entry name" value="SAICAR_synt_PurC"/>
</dbReference>
<dbReference type="PANTHER" id="PTHR43599">
    <property type="entry name" value="MULTIFUNCTIONAL PROTEIN ADE2"/>
    <property type="match status" value="1"/>
</dbReference>
<evidence type="ECO:0000256" key="3">
    <source>
        <dbReference type="ARBA" id="ARBA00022598"/>
    </source>
</evidence>
<evidence type="ECO:0000256" key="7">
    <source>
        <dbReference type="ARBA" id="ARBA00048475"/>
    </source>
</evidence>
<protein>
    <recommendedName>
        <fullName evidence="8">Phosphoribosylaminoimidazole-succinocarboxamide synthase</fullName>
        <ecNumber evidence="8">6.3.2.6</ecNumber>
    </recommendedName>
    <alternativeName>
        <fullName evidence="8">SAICAR synthetase</fullName>
    </alternativeName>
</protein>
<feature type="domain" description="SAICAR synthetase/ADE2 N-terminal" evidence="9">
    <location>
        <begin position="7"/>
        <end position="233"/>
    </location>
</feature>
<dbReference type="SUPFAM" id="SSF56104">
    <property type="entry name" value="SAICAR synthase-like"/>
    <property type="match status" value="1"/>
</dbReference>
<dbReference type="Proteomes" id="UP000249799">
    <property type="component" value="Chromosome"/>
</dbReference>
<reference evidence="10 11" key="1">
    <citation type="submission" date="2018-06" db="EMBL/GenBank/DDBJ databases">
        <title>Lujinxingia sediminis gen. nov. sp. nov., a new facultative anaerobic member of the class Deltaproteobacteria, and proposal of Lujinxingaceae fam. nov.</title>
        <authorList>
            <person name="Guo L.-Y."/>
            <person name="Li C.-M."/>
            <person name="Wang S."/>
            <person name="Du Z.-J."/>
        </authorList>
    </citation>
    <scope>NUCLEOTIDE SEQUENCE [LARGE SCALE GENOMIC DNA]</scope>
    <source>
        <strain evidence="10 11">FA350</strain>
    </source>
</reference>
<dbReference type="PROSITE" id="PS01058">
    <property type="entry name" value="SAICAR_SYNTHETASE_2"/>
    <property type="match status" value="1"/>
</dbReference>
<evidence type="ECO:0000313" key="10">
    <source>
        <dbReference type="EMBL" id="AWV89651.1"/>
    </source>
</evidence>
<dbReference type="KEGG" id="bsed:DN745_10000"/>
<keyword evidence="3 8" id="KW-0436">Ligase</keyword>
<dbReference type="CDD" id="cd01415">
    <property type="entry name" value="SAICAR_synt_PurC"/>
    <property type="match status" value="1"/>
</dbReference>
<evidence type="ECO:0000256" key="8">
    <source>
        <dbReference type="HAMAP-Rule" id="MF_00137"/>
    </source>
</evidence>
<dbReference type="InterPro" id="IPR001636">
    <property type="entry name" value="SAICAR_synth"/>
</dbReference>
<comment type="pathway">
    <text evidence="1 8">Purine metabolism; IMP biosynthesis via de novo pathway; 5-amino-1-(5-phospho-D-ribosyl)imidazole-4-carboxamide from 5-amino-1-(5-phospho-D-ribosyl)imidazole-4-carboxylate: step 1/2.</text>
</comment>
<name>A0A2Z4FKY1_9DELT</name>
<dbReference type="NCBIfam" id="TIGR00081">
    <property type="entry name" value="purC"/>
    <property type="match status" value="1"/>
</dbReference>
<dbReference type="Gene3D" id="3.30.200.20">
    <property type="entry name" value="Phosphorylase Kinase, domain 1"/>
    <property type="match status" value="1"/>
</dbReference>
<proteinExistence type="inferred from homology"/>
<dbReference type="RefSeq" id="WP_111334488.1">
    <property type="nucleotide sequence ID" value="NZ_CP030032.1"/>
</dbReference>
<dbReference type="AlphaFoldDB" id="A0A2Z4FKY1"/>
<dbReference type="HAMAP" id="MF_00137">
    <property type="entry name" value="SAICAR_synth"/>
    <property type="match status" value="1"/>
</dbReference>
<evidence type="ECO:0000256" key="4">
    <source>
        <dbReference type="ARBA" id="ARBA00022741"/>
    </source>
</evidence>
<dbReference type="UniPathway" id="UPA00074">
    <property type="reaction ID" value="UER00131"/>
</dbReference>
<evidence type="ECO:0000256" key="2">
    <source>
        <dbReference type="ARBA" id="ARBA00010190"/>
    </source>
</evidence>
<dbReference type="EC" id="6.3.2.6" evidence="8"/>
<keyword evidence="5 8" id="KW-0658">Purine biosynthesis</keyword>
<dbReference type="OrthoDB" id="9801549at2"/>
<dbReference type="Gene3D" id="3.30.470.20">
    <property type="entry name" value="ATP-grasp fold, B domain"/>
    <property type="match status" value="1"/>
</dbReference>
<dbReference type="PANTHER" id="PTHR43599:SF3">
    <property type="entry name" value="SI:DKEY-6E2.2"/>
    <property type="match status" value="1"/>
</dbReference>
<dbReference type="GO" id="GO:0004639">
    <property type="term" value="F:phosphoribosylaminoimidazolesuccinocarboxamide synthase activity"/>
    <property type="evidence" value="ECO:0007669"/>
    <property type="project" value="UniProtKB-UniRule"/>
</dbReference>